<dbReference type="Proteomes" id="UP000031982">
    <property type="component" value="Unassembled WGS sequence"/>
</dbReference>
<gene>
    <name evidence="1" type="ORF">SD77_1830</name>
</gene>
<dbReference type="GeneID" id="92778700"/>
<evidence type="ECO:0000313" key="1">
    <source>
        <dbReference type="EMBL" id="KIL77078.1"/>
    </source>
</evidence>
<sequence length="113" mass="13381">MEIKVRNLNAATVKQIDELAKKKKMSREQFLRIYLEKLAHVDPFIQEKNRMEEAIQRFIIVLERMLEIVKENNEEVKMLKTLFLMITDTGNDEIDHFINTFGGDIDGKDRKNI</sequence>
<keyword evidence="2" id="KW-1185">Reference proteome</keyword>
<protein>
    <recommendedName>
        <fullName evidence="3">Ribbon-helix-helix protein CopG domain-containing protein</fullName>
    </recommendedName>
</protein>
<organism evidence="1 2">
    <name type="scientific">Bacillus badius</name>
    <dbReference type="NCBI Taxonomy" id="1455"/>
    <lineage>
        <taxon>Bacteria</taxon>
        <taxon>Bacillati</taxon>
        <taxon>Bacillota</taxon>
        <taxon>Bacilli</taxon>
        <taxon>Bacillales</taxon>
        <taxon>Bacillaceae</taxon>
        <taxon>Pseudobacillus</taxon>
    </lineage>
</organism>
<proteinExistence type="predicted"/>
<dbReference type="EMBL" id="JXLP01000018">
    <property type="protein sequence ID" value="KIL77078.1"/>
    <property type="molecule type" value="Genomic_DNA"/>
</dbReference>
<evidence type="ECO:0008006" key="3">
    <source>
        <dbReference type="Google" id="ProtNLM"/>
    </source>
</evidence>
<dbReference type="RefSeq" id="WP_041114326.1">
    <property type="nucleotide sequence ID" value="NZ_JARLVI010000028.1"/>
</dbReference>
<reference evidence="1 2" key="1">
    <citation type="submission" date="2015-01" db="EMBL/GenBank/DDBJ databases">
        <title>Genome Assembly of Bacillus badius MTCC 1458.</title>
        <authorList>
            <person name="Verma A."/>
            <person name="Khatri I."/>
            <person name="Mual P."/>
            <person name="Subramanian S."/>
            <person name="Krishnamurthi S."/>
        </authorList>
    </citation>
    <scope>NUCLEOTIDE SEQUENCE [LARGE SCALE GENOMIC DNA]</scope>
    <source>
        <strain evidence="1 2">MTCC 1458</strain>
    </source>
</reference>
<name>A0ABR5AQR5_BACBA</name>
<evidence type="ECO:0000313" key="2">
    <source>
        <dbReference type="Proteomes" id="UP000031982"/>
    </source>
</evidence>
<comment type="caution">
    <text evidence="1">The sequence shown here is derived from an EMBL/GenBank/DDBJ whole genome shotgun (WGS) entry which is preliminary data.</text>
</comment>
<accession>A0ABR5AQR5</accession>